<dbReference type="AlphaFoldDB" id="A0A822ZH92"/>
<keyword evidence="2" id="KW-1185">Reference proteome</keyword>
<dbReference type="Proteomes" id="UP000607653">
    <property type="component" value="Unassembled WGS sequence"/>
</dbReference>
<proteinExistence type="predicted"/>
<protein>
    <submittedName>
        <fullName evidence="1">Uncharacterized protein</fullName>
    </submittedName>
</protein>
<accession>A0A822ZH92</accession>
<dbReference type="EMBL" id="DUZY01000006">
    <property type="protein sequence ID" value="DAD43041.1"/>
    <property type="molecule type" value="Genomic_DNA"/>
</dbReference>
<evidence type="ECO:0000313" key="2">
    <source>
        <dbReference type="Proteomes" id="UP000607653"/>
    </source>
</evidence>
<evidence type="ECO:0000313" key="1">
    <source>
        <dbReference type="EMBL" id="DAD43041.1"/>
    </source>
</evidence>
<comment type="caution">
    <text evidence="1">The sequence shown here is derived from an EMBL/GenBank/DDBJ whole genome shotgun (WGS) entry which is preliminary data.</text>
</comment>
<name>A0A822ZH92_NELNU</name>
<gene>
    <name evidence="1" type="ORF">HUJ06_001271</name>
</gene>
<sequence>MYLSEKPCPINFYKEEGRDIVIEVVGNGGLLPNRSSHSSR</sequence>
<organism evidence="1 2">
    <name type="scientific">Nelumbo nucifera</name>
    <name type="common">Sacred lotus</name>
    <dbReference type="NCBI Taxonomy" id="4432"/>
    <lineage>
        <taxon>Eukaryota</taxon>
        <taxon>Viridiplantae</taxon>
        <taxon>Streptophyta</taxon>
        <taxon>Embryophyta</taxon>
        <taxon>Tracheophyta</taxon>
        <taxon>Spermatophyta</taxon>
        <taxon>Magnoliopsida</taxon>
        <taxon>Proteales</taxon>
        <taxon>Nelumbonaceae</taxon>
        <taxon>Nelumbo</taxon>
    </lineage>
</organism>
<reference evidence="1 2" key="1">
    <citation type="journal article" date="2020" name="Mol. Biol. Evol.">
        <title>Distinct Expression and Methylation Patterns for Genes with Different Fates following a Single Whole-Genome Duplication in Flowering Plants.</title>
        <authorList>
            <person name="Shi T."/>
            <person name="Rahmani R.S."/>
            <person name="Gugger P.F."/>
            <person name="Wang M."/>
            <person name="Li H."/>
            <person name="Zhang Y."/>
            <person name="Li Z."/>
            <person name="Wang Q."/>
            <person name="Van de Peer Y."/>
            <person name="Marchal K."/>
            <person name="Chen J."/>
        </authorList>
    </citation>
    <scope>NUCLEOTIDE SEQUENCE [LARGE SCALE GENOMIC DNA]</scope>
    <source>
        <tissue evidence="1">Leaf</tissue>
    </source>
</reference>